<dbReference type="Proteomes" id="UP000600026">
    <property type="component" value="Unassembled WGS sequence"/>
</dbReference>
<gene>
    <name evidence="2" type="ORF">Sxan_03070</name>
</gene>
<comment type="caution">
    <text evidence="2">The sequence shown here is derived from an EMBL/GenBank/DDBJ whole genome shotgun (WGS) entry which is preliminary data.</text>
</comment>
<evidence type="ECO:0000313" key="3">
    <source>
        <dbReference type="Proteomes" id="UP000600026"/>
    </source>
</evidence>
<evidence type="ECO:0000259" key="1">
    <source>
        <dbReference type="Pfam" id="PF14082"/>
    </source>
</evidence>
<sequence>MQVLLERHPSLLAATVKGNHGTWVLRQVRLGSEYVPDFLMASETSAGVGRHLVELKSPKARLTNPGNQRESPTLRAALHQIHDWREWLSENLPAAQKKWPGITPQSPGA</sequence>
<name>A0A919GXG7_9ACTN</name>
<dbReference type="InterPro" id="IPR025359">
    <property type="entry name" value="SduA_C"/>
</dbReference>
<accession>A0A919GXG7</accession>
<proteinExistence type="predicted"/>
<keyword evidence="3" id="KW-1185">Reference proteome</keyword>
<dbReference type="Pfam" id="PF14082">
    <property type="entry name" value="SduA_C"/>
    <property type="match status" value="1"/>
</dbReference>
<evidence type="ECO:0000313" key="2">
    <source>
        <dbReference type="EMBL" id="GHI82943.1"/>
    </source>
</evidence>
<dbReference type="EMBL" id="BNEE01000003">
    <property type="protein sequence ID" value="GHI82943.1"/>
    <property type="molecule type" value="Genomic_DNA"/>
</dbReference>
<feature type="domain" description="Shedu protein SduA C-terminal" evidence="1">
    <location>
        <begin position="2"/>
        <end position="98"/>
    </location>
</feature>
<reference evidence="2" key="1">
    <citation type="submission" date="2020-09" db="EMBL/GenBank/DDBJ databases">
        <title>Whole genome shotgun sequence of Streptomyces xanthophaeus NBRC 12829.</title>
        <authorList>
            <person name="Komaki H."/>
            <person name="Tamura T."/>
        </authorList>
    </citation>
    <scope>NUCLEOTIDE SEQUENCE</scope>
    <source>
        <strain evidence="2">NBRC 12829</strain>
    </source>
</reference>
<organism evidence="2 3">
    <name type="scientific">Streptomyces xanthophaeus</name>
    <dbReference type="NCBI Taxonomy" id="67385"/>
    <lineage>
        <taxon>Bacteria</taxon>
        <taxon>Bacillati</taxon>
        <taxon>Actinomycetota</taxon>
        <taxon>Actinomycetes</taxon>
        <taxon>Kitasatosporales</taxon>
        <taxon>Streptomycetaceae</taxon>
        <taxon>Streptomyces</taxon>
    </lineage>
</organism>
<protein>
    <recommendedName>
        <fullName evidence="1">Shedu protein SduA C-terminal domain-containing protein</fullName>
    </recommendedName>
</protein>
<dbReference type="AlphaFoldDB" id="A0A919GXG7"/>